<dbReference type="InterPro" id="IPR045090">
    <property type="entry name" value="Pept_M3A_M3B"/>
</dbReference>
<reference evidence="9 10" key="1">
    <citation type="journal article" date="2017" name="Front. Microbiol.">
        <title>Labilibaculum manganireducens gen. nov., sp. nov. and Labilibaculum filiforme sp. nov., Novel Bacteroidetes Isolated from Subsurface Sediments of the Baltic Sea.</title>
        <authorList>
            <person name="Vandieken V."/>
            <person name="Marshall I.P."/>
            <person name="Niemann H."/>
            <person name="Engelen B."/>
            <person name="Cypionka H."/>
        </authorList>
    </citation>
    <scope>NUCLEOTIDE SEQUENCE [LARGE SCALE GENOMIC DNA]</scope>
    <source>
        <strain evidence="9 10">59.16B</strain>
    </source>
</reference>
<dbReference type="InterPro" id="IPR001567">
    <property type="entry name" value="Pept_M3A_M3B_dom"/>
</dbReference>
<dbReference type="Proteomes" id="UP000233535">
    <property type="component" value="Unassembled WGS sequence"/>
</dbReference>
<dbReference type="GO" id="GO:0004180">
    <property type="term" value="F:carboxypeptidase activity"/>
    <property type="evidence" value="ECO:0007669"/>
    <property type="project" value="TreeGrafter"/>
</dbReference>
<dbReference type="GO" id="GO:0004222">
    <property type="term" value="F:metalloendopeptidase activity"/>
    <property type="evidence" value="ECO:0007669"/>
    <property type="project" value="InterPro"/>
</dbReference>
<evidence type="ECO:0000256" key="1">
    <source>
        <dbReference type="ARBA" id="ARBA00006040"/>
    </source>
</evidence>
<evidence type="ECO:0000256" key="5">
    <source>
        <dbReference type="ARBA" id="ARBA00022833"/>
    </source>
</evidence>
<keyword evidence="10" id="KW-1185">Reference proteome</keyword>
<evidence type="ECO:0000313" key="9">
    <source>
        <dbReference type="EMBL" id="PKQ60461.1"/>
    </source>
</evidence>
<evidence type="ECO:0000259" key="8">
    <source>
        <dbReference type="Pfam" id="PF01432"/>
    </source>
</evidence>
<evidence type="ECO:0000256" key="7">
    <source>
        <dbReference type="RuleBase" id="RU003435"/>
    </source>
</evidence>
<evidence type="ECO:0000256" key="6">
    <source>
        <dbReference type="ARBA" id="ARBA00023049"/>
    </source>
</evidence>
<dbReference type="InterPro" id="IPR024079">
    <property type="entry name" value="MetalloPept_cat_dom_sf"/>
</dbReference>
<feature type="domain" description="Peptidase M3A/M3B catalytic" evidence="8">
    <location>
        <begin position="253"/>
        <end position="703"/>
    </location>
</feature>
<protein>
    <submittedName>
        <fullName evidence="9">Peptidase M3</fullName>
    </submittedName>
</protein>
<evidence type="ECO:0000256" key="4">
    <source>
        <dbReference type="ARBA" id="ARBA00022801"/>
    </source>
</evidence>
<dbReference type="OrthoDB" id="9773538at2"/>
<dbReference type="PANTHER" id="PTHR43660:SF1">
    <property type="entry name" value="DIPEPTIDYL CARBOXYPEPTIDASE"/>
    <property type="match status" value="1"/>
</dbReference>
<proteinExistence type="inferred from homology"/>
<evidence type="ECO:0000256" key="3">
    <source>
        <dbReference type="ARBA" id="ARBA00022723"/>
    </source>
</evidence>
<dbReference type="Pfam" id="PF01432">
    <property type="entry name" value="Peptidase_M3"/>
    <property type="match status" value="1"/>
</dbReference>
<dbReference type="SUPFAM" id="SSF55486">
    <property type="entry name" value="Metalloproteases ('zincins'), catalytic domain"/>
    <property type="match status" value="1"/>
</dbReference>
<keyword evidence="3 7" id="KW-0479">Metal-binding</keyword>
<dbReference type="GO" id="GO:0005829">
    <property type="term" value="C:cytosol"/>
    <property type="evidence" value="ECO:0007669"/>
    <property type="project" value="TreeGrafter"/>
</dbReference>
<sequence>MKKTFLYVLVAGIGLTACNSNKSEQKTDNPFFADYNTPHQTAPFELIKFEHFEPAFTEGMKQGRTEIDAIANNTEAPTFENTIEAMDKAGQLLTKVSSVFFNLTGSDTNDSIQALSKRLAPELTKYGADIDLNENLFKRVKAVYEQKDALNLDVEANTLLEKTYKGFVRGGADLDADKKAKLRVIDEKLSLLTLQFGENQLAENNAFVLLVDKEEDLAGLPESVKAAAAETATEKGEKGKWAFTLDKPSMLPFLQYADNRELRKEIYMGYVNRCNNNNEFDNKKVLAEIANLRVERAQLFDFKSHADYILAENMAKTPEKVFELLNKLWDAALPNAKLEAAEMQKMIDQEGGKFQLASYDWWYYSEKVKKAKYNLDESELRPYFEINNVRNGAFELAHRLYGINFIERNDISKYNKDVQTWELQEADGTHIGIFYLDYFPRASKRGGAWMNSFRKQSGWNTENAVTPIICNVCNFTKPIGDQPALLSVDEVETLFHEFGHALHGFLSRCKYNTLSGTSVSRDFVELPSQVMENWCLEPEMLALYAKHYQTGEVIPVELVKKVQDAGKFNQGFATVEYLAASLLDMKYHTLTEVQDIDVTKFEDDYLKSIGLIPEIYSRYRSTYFSHIFSDPVGYSSGYYAYIWAGVLDSDAFMAFKETSLFDQATAKAFRDNVLAKGGTEDPMELYKKFRGAEPNIDALLIKRGLK</sequence>
<comment type="cofactor">
    <cofactor evidence="7">
        <name>Zn(2+)</name>
        <dbReference type="ChEBI" id="CHEBI:29105"/>
    </cofactor>
    <text evidence="7">Binds 1 zinc ion.</text>
</comment>
<dbReference type="InterPro" id="IPR034005">
    <property type="entry name" value="M3A_DCP"/>
</dbReference>
<evidence type="ECO:0000256" key="2">
    <source>
        <dbReference type="ARBA" id="ARBA00022670"/>
    </source>
</evidence>
<gene>
    <name evidence="9" type="ORF">BZG02_19080</name>
</gene>
<organism evidence="9 10">
    <name type="scientific">Labilibaculum filiforme</name>
    <dbReference type="NCBI Taxonomy" id="1940526"/>
    <lineage>
        <taxon>Bacteria</taxon>
        <taxon>Pseudomonadati</taxon>
        <taxon>Bacteroidota</taxon>
        <taxon>Bacteroidia</taxon>
        <taxon>Marinilabiliales</taxon>
        <taxon>Marinifilaceae</taxon>
        <taxon>Labilibaculum</taxon>
    </lineage>
</organism>
<keyword evidence="2 7" id="KW-0645">Protease</keyword>
<dbReference type="Gene3D" id="3.40.390.10">
    <property type="entry name" value="Collagenase (Catalytic Domain)"/>
    <property type="match status" value="1"/>
</dbReference>
<keyword evidence="4 7" id="KW-0378">Hydrolase</keyword>
<keyword evidence="5 7" id="KW-0862">Zinc</keyword>
<comment type="similarity">
    <text evidence="1 7">Belongs to the peptidase M3 family.</text>
</comment>
<dbReference type="InterPro" id="IPR024077">
    <property type="entry name" value="Neurolysin/TOP_dom2"/>
</dbReference>
<dbReference type="Gene3D" id="1.10.1370.40">
    <property type="match status" value="1"/>
</dbReference>
<dbReference type="CDD" id="cd06456">
    <property type="entry name" value="M3A_DCP"/>
    <property type="match status" value="1"/>
</dbReference>
<accession>A0A2N3HQX2</accession>
<name>A0A2N3HQX2_9BACT</name>
<evidence type="ECO:0000313" key="10">
    <source>
        <dbReference type="Proteomes" id="UP000233535"/>
    </source>
</evidence>
<dbReference type="PANTHER" id="PTHR43660">
    <property type="entry name" value="DIPEPTIDYL CARBOXYPEPTIDASE"/>
    <property type="match status" value="1"/>
</dbReference>
<comment type="caution">
    <text evidence="9">The sequence shown here is derived from an EMBL/GenBank/DDBJ whole genome shotgun (WGS) entry which is preliminary data.</text>
</comment>
<dbReference type="FunFam" id="3.40.390.10:FF:000009">
    <property type="entry name" value="Oligopeptidase A"/>
    <property type="match status" value="1"/>
</dbReference>
<dbReference type="EMBL" id="MVDD01000025">
    <property type="protein sequence ID" value="PKQ60461.1"/>
    <property type="molecule type" value="Genomic_DNA"/>
</dbReference>
<keyword evidence="6 7" id="KW-0482">Metalloprotease</keyword>
<dbReference type="GO" id="GO:0046872">
    <property type="term" value="F:metal ion binding"/>
    <property type="evidence" value="ECO:0007669"/>
    <property type="project" value="UniProtKB-UniRule"/>
</dbReference>
<dbReference type="RefSeq" id="WP_101263354.1">
    <property type="nucleotide sequence ID" value="NZ_MVDD01000025.1"/>
</dbReference>
<dbReference type="Gene3D" id="1.10.1370.10">
    <property type="entry name" value="Neurolysin, domain 3"/>
    <property type="match status" value="1"/>
</dbReference>
<dbReference type="GO" id="GO:0006508">
    <property type="term" value="P:proteolysis"/>
    <property type="evidence" value="ECO:0007669"/>
    <property type="project" value="UniProtKB-KW"/>
</dbReference>
<dbReference type="PROSITE" id="PS51257">
    <property type="entry name" value="PROKAR_LIPOPROTEIN"/>
    <property type="match status" value="1"/>
</dbReference>
<dbReference type="AlphaFoldDB" id="A0A2N3HQX2"/>